<accession>A0ABN8KFU4</accession>
<gene>
    <name evidence="2" type="ORF">MES5069_760036</name>
</gene>
<evidence type="ECO:0000313" key="3">
    <source>
        <dbReference type="Proteomes" id="UP001153050"/>
    </source>
</evidence>
<name>A0ABN8KFU4_9HYPH</name>
<dbReference type="CDD" id="cd07996">
    <property type="entry name" value="WGR_MMR_like"/>
    <property type="match status" value="1"/>
</dbReference>
<comment type="caution">
    <text evidence="2">The sequence shown here is derived from an EMBL/GenBank/DDBJ whole genome shotgun (WGS) entry which is preliminary data.</text>
</comment>
<dbReference type="Pfam" id="PF05406">
    <property type="entry name" value="WGR"/>
    <property type="match status" value="1"/>
</dbReference>
<evidence type="ECO:0000313" key="2">
    <source>
        <dbReference type="EMBL" id="CAH2409140.1"/>
    </source>
</evidence>
<evidence type="ECO:0000259" key="1">
    <source>
        <dbReference type="PROSITE" id="PS51977"/>
    </source>
</evidence>
<dbReference type="InterPro" id="IPR049809">
    <property type="entry name" value="YehF/YfeS-like_WGR"/>
</dbReference>
<proteinExistence type="predicted"/>
<organism evidence="2 3">
    <name type="scientific">Mesorhizobium escarrei</name>
    <dbReference type="NCBI Taxonomy" id="666018"/>
    <lineage>
        <taxon>Bacteria</taxon>
        <taxon>Pseudomonadati</taxon>
        <taxon>Pseudomonadota</taxon>
        <taxon>Alphaproteobacteria</taxon>
        <taxon>Hyphomicrobiales</taxon>
        <taxon>Phyllobacteriaceae</taxon>
        <taxon>Mesorhizobium</taxon>
    </lineage>
</organism>
<dbReference type="Proteomes" id="UP001153050">
    <property type="component" value="Unassembled WGS sequence"/>
</dbReference>
<dbReference type="PROSITE" id="PS51977">
    <property type="entry name" value="WGR"/>
    <property type="match status" value="1"/>
</dbReference>
<protein>
    <recommendedName>
        <fullName evidence="1">WGR domain-containing protein</fullName>
    </recommendedName>
</protein>
<dbReference type="Gene3D" id="2.20.140.10">
    <property type="entry name" value="WGR domain"/>
    <property type="match status" value="1"/>
</dbReference>
<dbReference type="InterPro" id="IPR008893">
    <property type="entry name" value="WGR_domain"/>
</dbReference>
<reference evidence="2 3" key="1">
    <citation type="submission" date="2022-03" db="EMBL/GenBank/DDBJ databases">
        <authorList>
            <person name="Brunel B."/>
        </authorList>
    </citation>
    <scope>NUCLEOTIDE SEQUENCE [LARGE SCALE GENOMIC DNA]</scope>
    <source>
        <strain evidence="2">STM5069sample</strain>
    </source>
</reference>
<dbReference type="InterPro" id="IPR036930">
    <property type="entry name" value="WGR_dom_sf"/>
</dbReference>
<keyword evidence="3" id="KW-1185">Reference proteome</keyword>
<sequence length="57" mass="6642">MLIRRWGRIGTRGRMVQDSFDEEREAVRLFLELLRSKRKRGYRPRSASRHAGAAPSG</sequence>
<feature type="domain" description="WGR" evidence="1">
    <location>
        <begin position="1"/>
        <end position="57"/>
    </location>
</feature>
<dbReference type="SUPFAM" id="SSF142921">
    <property type="entry name" value="WGR domain-like"/>
    <property type="match status" value="1"/>
</dbReference>
<dbReference type="EMBL" id="CAKXZT010000175">
    <property type="protein sequence ID" value="CAH2409140.1"/>
    <property type="molecule type" value="Genomic_DNA"/>
</dbReference>